<dbReference type="Pfam" id="PF07687">
    <property type="entry name" value="M20_dimer"/>
    <property type="match status" value="1"/>
</dbReference>
<keyword evidence="2" id="KW-0378">Hydrolase</keyword>
<evidence type="ECO:0000256" key="2">
    <source>
        <dbReference type="ARBA" id="ARBA00022801"/>
    </source>
</evidence>
<dbReference type="InterPro" id="IPR002933">
    <property type="entry name" value="Peptidase_M20"/>
</dbReference>
<proteinExistence type="predicted"/>
<dbReference type="Pfam" id="PF01546">
    <property type="entry name" value="Peptidase_M20"/>
    <property type="match status" value="1"/>
</dbReference>
<dbReference type="InterPro" id="IPR050072">
    <property type="entry name" value="Peptidase_M20A"/>
</dbReference>
<evidence type="ECO:0000259" key="3">
    <source>
        <dbReference type="Pfam" id="PF07687"/>
    </source>
</evidence>
<accession>A0ABV5IZZ5</accession>
<dbReference type="EMBL" id="JBHMEI010000112">
    <property type="protein sequence ID" value="MFB9210150.1"/>
    <property type="molecule type" value="Genomic_DNA"/>
</dbReference>
<evidence type="ECO:0000313" key="5">
    <source>
        <dbReference type="Proteomes" id="UP001589647"/>
    </source>
</evidence>
<dbReference type="Gene3D" id="3.30.70.360">
    <property type="match status" value="1"/>
</dbReference>
<sequence length="375" mass="38359">MNALSVGSRSRVAGVVAASVRMIRCESPSTDLAAVARSADCVARVGEEILGRPAEPIVTAGRTHLRWRWGKEPPRVLVLGHHDTVWPLGTIDTIPCTAGDRIRGPGCLDMKVGLALAFHAIAALDDPFGVTLLVTGDEELGSPTSRELIEDEARGCAAALVLEAGDDSGALKTERKGRAHYELTFAGRAAHAGLEPHLGANALITLGAAVGVVAALADDAAGTSVTPTMASAGTAVNTVPDRATLTIDVRARTTEELRRVDAAIRGLAPANGDVTVEMEGGIDRPPLDATMTAGLFERARAVADRLGIGPLAGVAVGGGSDGNLTAAAGVPTLDGLGAVGGGAHARHEWVDVARLGDRLALLTGLLADLLGEARR</sequence>
<dbReference type="PANTHER" id="PTHR43808">
    <property type="entry name" value="ACETYLORNITHINE DEACETYLASE"/>
    <property type="match status" value="1"/>
</dbReference>
<dbReference type="InterPro" id="IPR036264">
    <property type="entry name" value="Bact_exopeptidase_dim_dom"/>
</dbReference>
<dbReference type="InterPro" id="IPR017150">
    <property type="entry name" value="Pept_M20_glutamate_carboxypep"/>
</dbReference>
<organism evidence="4 5">
    <name type="scientific">Nonomuraea spiralis</name>
    <dbReference type="NCBI Taxonomy" id="46182"/>
    <lineage>
        <taxon>Bacteria</taxon>
        <taxon>Bacillati</taxon>
        <taxon>Actinomycetota</taxon>
        <taxon>Actinomycetes</taxon>
        <taxon>Streptosporangiales</taxon>
        <taxon>Streptosporangiaceae</taxon>
        <taxon>Nonomuraea</taxon>
    </lineage>
</organism>
<dbReference type="InterPro" id="IPR011650">
    <property type="entry name" value="Peptidase_M20_dimer"/>
</dbReference>
<keyword evidence="5" id="KW-1185">Reference proteome</keyword>
<protein>
    <submittedName>
        <fullName evidence="4">M20/M25/M40 family metallo-hydrolase</fullName>
    </submittedName>
</protein>
<comment type="caution">
    <text evidence="4">The sequence shown here is derived from an EMBL/GenBank/DDBJ whole genome shotgun (WGS) entry which is preliminary data.</text>
</comment>
<dbReference type="SUPFAM" id="SSF55031">
    <property type="entry name" value="Bacterial exopeptidase dimerisation domain"/>
    <property type="match status" value="1"/>
</dbReference>
<dbReference type="PANTHER" id="PTHR43808:SF9">
    <property type="entry name" value="BLL0789 PROTEIN"/>
    <property type="match status" value="1"/>
</dbReference>
<evidence type="ECO:0000313" key="4">
    <source>
        <dbReference type="EMBL" id="MFB9210150.1"/>
    </source>
</evidence>
<dbReference type="SUPFAM" id="SSF53187">
    <property type="entry name" value="Zn-dependent exopeptidases"/>
    <property type="match status" value="1"/>
</dbReference>
<gene>
    <name evidence="4" type="ORF">ACFFV7_53835</name>
</gene>
<dbReference type="RefSeq" id="WP_189653651.1">
    <property type="nucleotide sequence ID" value="NZ_BMRC01000045.1"/>
</dbReference>
<feature type="domain" description="Peptidase M20 dimerisation" evidence="3">
    <location>
        <begin position="173"/>
        <end position="267"/>
    </location>
</feature>
<keyword evidence="1" id="KW-0479">Metal-binding</keyword>
<reference evidence="4 5" key="1">
    <citation type="submission" date="2024-09" db="EMBL/GenBank/DDBJ databases">
        <authorList>
            <person name="Sun Q."/>
            <person name="Mori K."/>
        </authorList>
    </citation>
    <scope>NUCLEOTIDE SEQUENCE [LARGE SCALE GENOMIC DNA]</scope>
    <source>
        <strain evidence="4 5">CCM 3426</strain>
    </source>
</reference>
<dbReference type="Proteomes" id="UP001589647">
    <property type="component" value="Unassembled WGS sequence"/>
</dbReference>
<evidence type="ECO:0000256" key="1">
    <source>
        <dbReference type="ARBA" id="ARBA00022723"/>
    </source>
</evidence>
<dbReference type="PIRSF" id="PIRSF037238">
    <property type="entry name" value="Carboxypeptidase_G2"/>
    <property type="match status" value="1"/>
</dbReference>
<dbReference type="Gene3D" id="3.40.630.10">
    <property type="entry name" value="Zn peptidases"/>
    <property type="match status" value="1"/>
</dbReference>
<name>A0ABV5IZZ5_9ACTN</name>